<name>A0ABQ5NCB2_9CLOT</name>
<dbReference type="EMBL" id="BRXR01000002">
    <property type="protein sequence ID" value="GLC32909.1"/>
    <property type="molecule type" value="Genomic_DNA"/>
</dbReference>
<protein>
    <submittedName>
        <fullName evidence="1">Uncharacterized protein</fullName>
    </submittedName>
</protein>
<accession>A0ABQ5NCB2</accession>
<dbReference type="RefSeq" id="WP_264852370.1">
    <property type="nucleotide sequence ID" value="NZ_BRXR01000002.1"/>
</dbReference>
<proteinExistence type="predicted"/>
<evidence type="ECO:0000313" key="1">
    <source>
        <dbReference type="EMBL" id="GLC32909.1"/>
    </source>
</evidence>
<organism evidence="1 2">
    <name type="scientific">Clostridium omnivorum</name>
    <dbReference type="NCBI Taxonomy" id="1604902"/>
    <lineage>
        <taxon>Bacteria</taxon>
        <taxon>Bacillati</taxon>
        <taxon>Bacillota</taxon>
        <taxon>Clostridia</taxon>
        <taxon>Eubacteriales</taxon>
        <taxon>Clostridiaceae</taxon>
        <taxon>Clostridium</taxon>
    </lineage>
</organism>
<reference evidence="1 2" key="1">
    <citation type="journal article" date="2024" name="Int. J. Syst. Evol. Microbiol.">
        <title>Clostridium omnivorum sp. nov., isolated from anoxic soil under the treatment of reductive soil disinfestation.</title>
        <authorList>
            <person name="Ueki A."/>
            <person name="Tonouchi A."/>
            <person name="Kaku N."/>
            <person name="Honma S."/>
            <person name="Ueki K."/>
        </authorList>
    </citation>
    <scope>NUCLEOTIDE SEQUENCE [LARGE SCALE GENOMIC DNA]</scope>
    <source>
        <strain evidence="1 2">E14</strain>
    </source>
</reference>
<evidence type="ECO:0000313" key="2">
    <source>
        <dbReference type="Proteomes" id="UP001208567"/>
    </source>
</evidence>
<gene>
    <name evidence="1" type="ORF">bsdE14_43190</name>
</gene>
<dbReference type="Proteomes" id="UP001208567">
    <property type="component" value="Unassembled WGS sequence"/>
</dbReference>
<comment type="caution">
    <text evidence="1">The sequence shown here is derived from an EMBL/GenBank/DDBJ whole genome shotgun (WGS) entry which is preliminary data.</text>
</comment>
<keyword evidence="2" id="KW-1185">Reference proteome</keyword>
<sequence length="57" mass="6471">MGLFNKMLRQANKANKVMKDVEMVGNFVAGDKKKATRRAKNKIKGKIANKVFKSLKF</sequence>